<evidence type="ECO:0000313" key="1">
    <source>
        <dbReference type="EMBL" id="KIH52628.1"/>
    </source>
</evidence>
<sequence length="201" mass="23562">MTSAYAEWNQRQDRIVIPFNTRVNLDDLFGNVHSNVVCERITPCKLAIYVLVQSLDELHQDVQPFTPSEHCSLLSALYGMIEHGDMSFLEVKRVVRWMDRTVRKGIYKDFVELSEIYLPTTQPVVVPFEIESSGRARKWIANQMHLLQVRLFCFFVCPSAALPDNEIMDWCQIIRKNHVDVVEVVNMWLYILLEKILQYLQ</sequence>
<organism evidence="1 2">
    <name type="scientific">Ancylostoma duodenale</name>
    <dbReference type="NCBI Taxonomy" id="51022"/>
    <lineage>
        <taxon>Eukaryota</taxon>
        <taxon>Metazoa</taxon>
        <taxon>Ecdysozoa</taxon>
        <taxon>Nematoda</taxon>
        <taxon>Chromadorea</taxon>
        <taxon>Rhabditida</taxon>
        <taxon>Rhabditina</taxon>
        <taxon>Rhabditomorpha</taxon>
        <taxon>Strongyloidea</taxon>
        <taxon>Ancylostomatidae</taxon>
        <taxon>Ancylostomatinae</taxon>
        <taxon>Ancylostoma</taxon>
    </lineage>
</organism>
<evidence type="ECO:0000313" key="2">
    <source>
        <dbReference type="Proteomes" id="UP000054047"/>
    </source>
</evidence>
<reference evidence="1 2" key="1">
    <citation type="submission" date="2013-12" db="EMBL/GenBank/DDBJ databases">
        <title>Draft genome of the parsitic nematode Ancylostoma duodenale.</title>
        <authorList>
            <person name="Mitreva M."/>
        </authorList>
    </citation>
    <scope>NUCLEOTIDE SEQUENCE [LARGE SCALE GENOMIC DNA]</scope>
    <source>
        <strain evidence="1 2">Zhejiang</strain>
    </source>
</reference>
<dbReference type="OrthoDB" id="5773922at2759"/>
<dbReference type="AlphaFoldDB" id="A0A0C2C8F3"/>
<keyword evidence="2" id="KW-1185">Reference proteome</keyword>
<name>A0A0C2C8F3_9BILA</name>
<dbReference type="Proteomes" id="UP000054047">
    <property type="component" value="Unassembled WGS sequence"/>
</dbReference>
<protein>
    <submittedName>
        <fullName evidence="1">Uncharacterized protein</fullName>
    </submittedName>
</protein>
<dbReference type="EMBL" id="KN743170">
    <property type="protein sequence ID" value="KIH52628.1"/>
    <property type="molecule type" value="Genomic_DNA"/>
</dbReference>
<gene>
    <name evidence="1" type="ORF">ANCDUO_17268</name>
</gene>
<accession>A0A0C2C8F3</accession>
<proteinExistence type="predicted"/>